<accession>A0ABY8VDR8</accession>
<evidence type="ECO:0000313" key="2">
    <source>
        <dbReference type="EMBL" id="WIM67482.1"/>
    </source>
</evidence>
<reference evidence="2 3" key="1">
    <citation type="submission" date="2023-05" db="EMBL/GenBank/DDBJ databases">
        <title>Corynebacterium suedekumii sp. nov. and Corynebacterium breve sp. nov. isolated from raw cow's milk.</title>
        <authorList>
            <person name="Baer M.K."/>
            <person name="Mehl L."/>
            <person name="Hellmuth R."/>
            <person name="Marke G."/>
            <person name="Lipski A."/>
        </authorList>
    </citation>
    <scope>NUCLEOTIDE SEQUENCE [LARGE SCALE GENOMIC DNA]</scope>
    <source>
        <strain evidence="2 3">R4</strain>
    </source>
</reference>
<name>A0ABY8VDR8_9CORY</name>
<proteinExistence type="predicted"/>
<dbReference type="EMBL" id="CP126969">
    <property type="protein sequence ID" value="WIM67482.1"/>
    <property type="molecule type" value="Genomic_DNA"/>
</dbReference>
<dbReference type="Proteomes" id="UP001225598">
    <property type="component" value="Chromosome"/>
</dbReference>
<keyword evidence="1" id="KW-1133">Transmembrane helix</keyword>
<sequence length="83" mass="8927">MTTTQDFSAWAPESDETAPGKWPGLLSKLTLALLAVGSIVGYIIWLLADSYVGEDIAVLTWVIAFAGSIALMSIRQTILAEKE</sequence>
<keyword evidence="1" id="KW-0812">Transmembrane</keyword>
<keyword evidence="1" id="KW-0472">Membrane</keyword>
<feature type="transmembrane region" description="Helical" evidence="1">
    <location>
        <begin position="56"/>
        <end position="74"/>
    </location>
</feature>
<keyword evidence="3" id="KW-1185">Reference proteome</keyword>
<evidence type="ECO:0000256" key="1">
    <source>
        <dbReference type="SAM" id="Phobius"/>
    </source>
</evidence>
<dbReference type="RefSeq" id="WP_284824617.1">
    <property type="nucleotide sequence ID" value="NZ_CP126969.1"/>
</dbReference>
<organism evidence="2 3">
    <name type="scientific">Corynebacterium breve</name>
    <dbReference type="NCBI Taxonomy" id="3049799"/>
    <lineage>
        <taxon>Bacteria</taxon>
        <taxon>Bacillati</taxon>
        <taxon>Actinomycetota</taxon>
        <taxon>Actinomycetes</taxon>
        <taxon>Mycobacteriales</taxon>
        <taxon>Corynebacteriaceae</taxon>
        <taxon>Corynebacterium</taxon>
    </lineage>
</organism>
<gene>
    <name evidence="2" type="ORF">QP027_10315</name>
</gene>
<protein>
    <submittedName>
        <fullName evidence="2">Uncharacterized protein</fullName>
    </submittedName>
</protein>
<feature type="transmembrane region" description="Helical" evidence="1">
    <location>
        <begin position="25"/>
        <end position="44"/>
    </location>
</feature>
<evidence type="ECO:0000313" key="3">
    <source>
        <dbReference type="Proteomes" id="UP001225598"/>
    </source>
</evidence>